<keyword evidence="4 7" id="KW-0812">Transmembrane</keyword>
<sequence>MKFNIDHFIASVLQWILNIALIILSIVLSIFLINETITFIQYIFSAKKYTSYKLVESIIVYFLYFEFIALIIKYFKSNYHFPLRYFIYIGITALIRLIIVSHEEPMETLLYAGAILVLVIALYISNMRDLRKSSSADISLHYFLYLDLQVT</sequence>
<evidence type="ECO:0000313" key="9">
    <source>
        <dbReference type="Proteomes" id="UP001229716"/>
    </source>
</evidence>
<evidence type="ECO:0000256" key="5">
    <source>
        <dbReference type="ARBA" id="ARBA00022989"/>
    </source>
</evidence>
<evidence type="ECO:0000313" key="8">
    <source>
        <dbReference type="EMBL" id="MDL2416865.1"/>
    </source>
</evidence>
<comment type="subcellular location">
    <subcellularLocation>
        <location evidence="1">Cell inner membrane</location>
        <topology evidence="1">Multi-pass membrane protein</topology>
    </subcellularLocation>
    <subcellularLocation>
        <location evidence="7">Cell membrane</location>
        <topology evidence="7">Multi-pass membrane protein</topology>
    </subcellularLocation>
</comment>
<keyword evidence="9" id="KW-1185">Reference proteome</keyword>
<dbReference type="NCBIfam" id="NF002765">
    <property type="entry name" value="PRK02833.1-3"/>
    <property type="match status" value="1"/>
</dbReference>
<dbReference type="EMBL" id="JASWHZ010000001">
    <property type="protein sequence ID" value="MDL2416865.1"/>
    <property type="molecule type" value="Genomic_DNA"/>
</dbReference>
<dbReference type="HAMAP" id="MF_01048">
    <property type="entry name" value="PsiE"/>
    <property type="match status" value="1"/>
</dbReference>
<dbReference type="PIRSF" id="PIRSF029598">
    <property type="entry name" value="PsiE"/>
    <property type="match status" value="1"/>
</dbReference>
<dbReference type="InterPro" id="IPR009315">
    <property type="entry name" value="P_starv_induced_PsiE"/>
</dbReference>
<comment type="similarity">
    <text evidence="2 7">Belongs to the PsiE family.</text>
</comment>
<dbReference type="PANTHER" id="PTHR37819">
    <property type="entry name" value="PROTEIN PSIE"/>
    <property type="match status" value="1"/>
</dbReference>
<evidence type="ECO:0000256" key="7">
    <source>
        <dbReference type="HAMAP-Rule" id="MF_01048"/>
    </source>
</evidence>
<evidence type="ECO:0000256" key="3">
    <source>
        <dbReference type="ARBA" id="ARBA00022475"/>
    </source>
</evidence>
<feature type="transmembrane region" description="Helical" evidence="7">
    <location>
        <begin position="12"/>
        <end position="34"/>
    </location>
</feature>
<dbReference type="InterPro" id="IPR020948">
    <property type="entry name" value="P_starv_induced_PsiE-like"/>
</dbReference>
<evidence type="ECO:0000256" key="1">
    <source>
        <dbReference type="ARBA" id="ARBA00004429"/>
    </source>
</evidence>
<evidence type="ECO:0000256" key="6">
    <source>
        <dbReference type="ARBA" id="ARBA00023136"/>
    </source>
</evidence>
<dbReference type="PANTHER" id="PTHR37819:SF1">
    <property type="entry name" value="PROTEIN PSIE"/>
    <property type="match status" value="1"/>
</dbReference>
<keyword evidence="3 7" id="KW-1003">Cell membrane</keyword>
<feature type="transmembrane region" description="Helical" evidence="7">
    <location>
        <begin position="85"/>
        <end position="102"/>
    </location>
</feature>
<proteinExistence type="inferred from homology"/>
<organism evidence="8 9">
    <name type="scientific">Bacillus shihchuchen</name>
    <dbReference type="NCBI Taxonomy" id="3036942"/>
    <lineage>
        <taxon>Bacteria</taxon>
        <taxon>Bacillati</taxon>
        <taxon>Bacillota</taxon>
        <taxon>Bacilli</taxon>
        <taxon>Bacillales</taxon>
        <taxon>Bacillaceae</taxon>
        <taxon>Bacillus</taxon>
        <taxon>Bacillus cereus group</taxon>
    </lineage>
</organism>
<keyword evidence="6 7" id="KW-0472">Membrane</keyword>
<protein>
    <recommendedName>
        <fullName evidence="7">Protein PsiE homolog</fullName>
    </recommendedName>
</protein>
<dbReference type="Proteomes" id="UP001229716">
    <property type="component" value="Unassembled WGS sequence"/>
</dbReference>
<gene>
    <name evidence="7 8" type="primary">psiE</name>
    <name evidence="8" type="ORF">P6F46_01500</name>
</gene>
<evidence type="ECO:0000256" key="4">
    <source>
        <dbReference type="ARBA" id="ARBA00022692"/>
    </source>
</evidence>
<reference evidence="8 9" key="1">
    <citation type="journal article" date="2023" name="Int. J. Mol. Sci.">
        <title>Pathogenicity and Genomic Characterization of a Novel Genospecies, Bacillus shihchuchen, of the Bacillus cereus Group Isolated from Chinese Softshell Turtle (Pelodiscus sinensis).</title>
        <authorList>
            <person name="Cheng L.W."/>
            <person name="Byadgi O.V."/>
            <person name="Tsai C.E."/>
            <person name="Wang P.C."/>
            <person name="Chen S.C."/>
        </authorList>
    </citation>
    <scope>NUCLEOTIDE SEQUENCE [LARGE SCALE GENOMIC DNA]</scope>
    <source>
        <strain evidence="8 9">QF108-045</strain>
    </source>
</reference>
<keyword evidence="5 7" id="KW-1133">Transmembrane helix</keyword>
<feature type="transmembrane region" description="Helical" evidence="7">
    <location>
        <begin position="54"/>
        <end position="73"/>
    </location>
</feature>
<comment type="caution">
    <text evidence="8">The sequence shown here is derived from an EMBL/GenBank/DDBJ whole genome shotgun (WGS) entry which is preliminary data.</text>
</comment>
<accession>A0ABT7KRK7</accession>
<feature type="transmembrane region" description="Helical" evidence="7">
    <location>
        <begin position="108"/>
        <end position="125"/>
    </location>
</feature>
<name>A0ABT7KRK7_9BACI</name>
<dbReference type="Pfam" id="PF06146">
    <property type="entry name" value="PsiE"/>
    <property type="match status" value="1"/>
</dbReference>
<evidence type="ECO:0000256" key="2">
    <source>
        <dbReference type="ARBA" id="ARBA00005632"/>
    </source>
</evidence>